<name>A0A2N5UGU3_9BASI</name>
<sequence>MFFADSITSLLAILTLTSLVRLGASIQPQQCGMSIGGKNGLAAGYILCKNYGNVEYKCRVDNCHVGSMRDSPREHPLSTLYFQNCWRLPGPNNTPAAYAQTVNPSEYFVSREKGTITVTGSDLRSYVCAIKDNGARPWCNDCSLHNTHRE</sequence>
<comment type="caution">
    <text evidence="2">The sequence shown here is derived from an EMBL/GenBank/DDBJ whole genome shotgun (WGS) entry which is preliminary data.</text>
</comment>
<dbReference type="Proteomes" id="UP000235388">
    <property type="component" value="Unassembled WGS sequence"/>
</dbReference>
<evidence type="ECO:0000256" key="1">
    <source>
        <dbReference type="SAM" id="SignalP"/>
    </source>
</evidence>
<accession>A0A2N5UGU3</accession>
<feature type="signal peptide" evidence="1">
    <location>
        <begin position="1"/>
        <end position="25"/>
    </location>
</feature>
<dbReference type="EMBL" id="PGCJ01000231">
    <property type="protein sequence ID" value="PLW36916.1"/>
    <property type="molecule type" value="Genomic_DNA"/>
</dbReference>
<evidence type="ECO:0000313" key="3">
    <source>
        <dbReference type="Proteomes" id="UP000235388"/>
    </source>
</evidence>
<organism evidence="2 3">
    <name type="scientific">Puccinia coronata f. sp. avenae</name>
    <dbReference type="NCBI Taxonomy" id="200324"/>
    <lineage>
        <taxon>Eukaryota</taxon>
        <taxon>Fungi</taxon>
        <taxon>Dikarya</taxon>
        <taxon>Basidiomycota</taxon>
        <taxon>Pucciniomycotina</taxon>
        <taxon>Pucciniomycetes</taxon>
        <taxon>Pucciniales</taxon>
        <taxon>Pucciniaceae</taxon>
        <taxon>Puccinia</taxon>
    </lineage>
</organism>
<reference evidence="2 3" key="1">
    <citation type="submission" date="2017-11" db="EMBL/GenBank/DDBJ databases">
        <title>De novo assembly and phasing of dikaryotic genomes from two isolates of Puccinia coronata f. sp. avenae, the causal agent of oat crown rust.</title>
        <authorList>
            <person name="Miller M.E."/>
            <person name="Zhang Y."/>
            <person name="Omidvar V."/>
            <person name="Sperschneider J."/>
            <person name="Schwessinger B."/>
            <person name="Raley C."/>
            <person name="Palmer J.M."/>
            <person name="Garnica D."/>
            <person name="Upadhyaya N."/>
            <person name="Rathjen J."/>
            <person name="Taylor J.M."/>
            <person name="Park R.F."/>
            <person name="Dodds P.N."/>
            <person name="Hirsch C.D."/>
            <person name="Kianian S.F."/>
            <person name="Figueroa M."/>
        </authorList>
    </citation>
    <scope>NUCLEOTIDE SEQUENCE [LARGE SCALE GENOMIC DNA]</scope>
    <source>
        <strain evidence="2">12NC29</strain>
    </source>
</reference>
<keyword evidence="3" id="KW-1185">Reference proteome</keyword>
<evidence type="ECO:0000313" key="2">
    <source>
        <dbReference type="EMBL" id="PLW36916.1"/>
    </source>
</evidence>
<feature type="chain" id="PRO_5014963445" description="Ig-like domain-containing protein" evidence="1">
    <location>
        <begin position="26"/>
        <end position="150"/>
    </location>
</feature>
<keyword evidence="1" id="KW-0732">Signal</keyword>
<dbReference type="AlphaFoldDB" id="A0A2N5UGU3"/>
<proteinExistence type="predicted"/>
<gene>
    <name evidence="2" type="ORF">PCANC_21225</name>
</gene>
<evidence type="ECO:0008006" key="4">
    <source>
        <dbReference type="Google" id="ProtNLM"/>
    </source>
</evidence>
<protein>
    <recommendedName>
        <fullName evidence="4">Ig-like domain-containing protein</fullName>
    </recommendedName>
</protein>